<keyword evidence="1" id="KW-1133">Transmembrane helix</keyword>
<gene>
    <name evidence="2" type="ORF">NMK71_07710</name>
</gene>
<accession>A0A9X4MWQ9</accession>
<organism evidence="2 3">
    <name type="scientific">Profundicola chukchiensis</name>
    <dbReference type="NCBI Taxonomy" id="2961959"/>
    <lineage>
        <taxon>Bacteria</taxon>
        <taxon>Pseudomonadati</taxon>
        <taxon>Bacteroidota</taxon>
        <taxon>Flavobacteriia</taxon>
        <taxon>Flavobacteriales</taxon>
        <taxon>Weeksellaceae</taxon>
        <taxon>Profundicola</taxon>
    </lineage>
</organism>
<evidence type="ECO:0000256" key="1">
    <source>
        <dbReference type="SAM" id="Phobius"/>
    </source>
</evidence>
<evidence type="ECO:0000313" key="3">
    <source>
        <dbReference type="Proteomes" id="UP001152599"/>
    </source>
</evidence>
<dbReference type="AlphaFoldDB" id="A0A9X4MWQ9"/>
<feature type="transmembrane region" description="Helical" evidence="1">
    <location>
        <begin position="34"/>
        <end position="52"/>
    </location>
</feature>
<evidence type="ECO:0000313" key="2">
    <source>
        <dbReference type="EMBL" id="MDG4946296.1"/>
    </source>
</evidence>
<protein>
    <submittedName>
        <fullName evidence="2">Uncharacterized protein</fullName>
    </submittedName>
</protein>
<feature type="transmembrane region" description="Helical" evidence="1">
    <location>
        <begin position="5"/>
        <end position="22"/>
    </location>
</feature>
<name>A0A9X4MWQ9_9FLAO</name>
<dbReference type="Proteomes" id="UP001152599">
    <property type="component" value="Unassembled WGS sequence"/>
</dbReference>
<comment type="caution">
    <text evidence="2">The sequence shown here is derived from an EMBL/GenBank/DDBJ whole genome shotgun (WGS) entry which is preliminary data.</text>
</comment>
<keyword evidence="1" id="KW-0472">Membrane</keyword>
<dbReference type="RefSeq" id="WP_304420733.1">
    <property type="nucleotide sequence ID" value="NZ_JANCMU010000004.1"/>
</dbReference>
<keyword evidence="1" id="KW-0812">Transmembrane</keyword>
<proteinExistence type="predicted"/>
<sequence>MKYVVILSSVISFGLIVAGIYFDYQDDPIKHKLYGFGTIFMFLVTFPLFLYWRRNKMTREKFLWKNPNSPENKKTEE</sequence>
<dbReference type="EMBL" id="JANCMU010000004">
    <property type="protein sequence ID" value="MDG4946296.1"/>
    <property type="molecule type" value="Genomic_DNA"/>
</dbReference>
<reference evidence="2" key="1">
    <citation type="submission" date="2022-07" db="EMBL/GenBank/DDBJ databases">
        <title>Description and genome-wide analysis of Profundicola chukchiensis gen. nov., sp. nov., marine bacteria isolated from bottom sediments of the Chukchi Sea.</title>
        <authorList>
            <person name="Romanenko L."/>
            <person name="Otstavnykh N."/>
            <person name="Kurilenko V."/>
            <person name="Eremeev V."/>
            <person name="Velansky P."/>
            <person name="Mikhailov V."/>
            <person name="Isaeva M."/>
        </authorList>
    </citation>
    <scope>NUCLEOTIDE SEQUENCE</scope>
    <source>
        <strain evidence="2">KMM 9713</strain>
    </source>
</reference>
<keyword evidence="3" id="KW-1185">Reference proteome</keyword>